<feature type="compositionally biased region" description="Acidic residues" evidence="3">
    <location>
        <begin position="357"/>
        <end position="369"/>
    </location>
</feature>
<keyword evidence="1" id="KW-0677">Repeat</keyword>
<proteinExistence type="predicted"/>
<evidence type="ECO:0000256" key="3">
    <source>
        <dbReference type="SAM" id="MobiDB-lite"/>
    </source>
</evidence>
<evidence type="ECO:0000313" key="4">
    <source>
        <dbReference type="EMBL" id="CAD9224333.1"/>
    </source>
</evidence>
<dbReference type="AlphaFoldDB" id="A0A7S1XBJ9"/>
<feature type="coiled-coil region" evidence="2">
    <location>
        <begin position="294"/>
        <end position="321"/>
    </location>
</feature>
<organism evidence="4">
    <name type="scientific">Tetraselmis chuii</name>
    <dbReference type="NCBI Taxonomy" id="63592"/>
    <lineage>
        <taxon>Eukaryota</taxon>
        <taxon>Viridiplantae</taxon>
        <taxon>Chlorophyta</taxon>
        <taxon>core chlorophytes</taxon>
        <taxon>Chlorodendrophyceae</taxon>
        <taxon>Chlorodendrales</taxon>
        <taxon>Chlorodendraceae</taxon>
        <taxon>Tetraselmis</taxon>
    </lineage>
</organism>
<accession>A0A7S1XBJ9</accession>
<protein>
    <submittedName>
        <fullName evidence="4">Uncharacterized protein</fullName>
    </submittedName>
</protein>
<dbReference type="EMBL" id="HBGG01040998">
    <property type="protein sequence ID" value="CAD9224333.1"/>
    <property type="molecule type" value="Transcribed_RNA"/>
</dbReference>
<dbReference type="SUPFAM" id="SSF82185">
    <property type="entry name" value="Histone H3 K4-specific methyltransferase SET7/9 N-terminal domain"/>
    <property type="match status" value="1"/>
</dbReference>
<feature type="region of interest" description="Disordered" evidence="3">
    <location>
        <begin position="1"/>
        <end position="39"/>
    </location>
</feature>
<gene>
    <name evidence="4" type="ORF">TCHU04912_LOCUS21132</name>
</gene>
<evidence type="ECO:0000256" key="1">
    <source>
        <dbReference type="ARBA" id="ARBA00022737"/>
    </source>
</evidence>
<feature type="region of interest" description="Disordered" evidence="3">
    <location>
        <begin position="334"/>
        <end position="385"/>
    </location>
</feature>
<dbReference type="GO" id="GO:0016020">
    <property type="term" value="C:membrane"/>
    <property type="evidence" value="ECO:0007669"/>
    <property type="project" value="UniProtKB-ARBA"/>
</dbReference>
<keyword evidence="2" id="KW-0175">Coiled coil</keyword>
<evidence type="ECO:0000256" key="2">
    <source>
        <dbReference type="SAM" id="Coils"/>
    </source>
</evidence>
<dbReference type="InterPro" id="IPR003409">
    <property type="entry name" value="MORN"/>
</dbReference>
<sequence>MSIAVGDEPDIPQAKEVGRGLDAPAYNPRDPQGYLEGSNHPYAPFTGNAYKWGSYVYDDGTTYEGLLRDDVPHVKGTIVMGNGPGGGFQEFDKGDVYEGELEAGFAHGLGQYNGAKGEIYRGEFSRGMRSGCGMLMNVRPYLNRIKKGESPASAWAATKAKIEDNALYGTWQSDLYLTGPSEDPSFCHIEEIRGVLQELDSVITRTRMFRHKPDGDVLPMTTAHDARGIPINMMLDPLHYPHGTGFLAPGPMGQTHPLPDDPTLKAAMEKTHRNFMRIWNSYNFEREATPGSDLDKAEKLGKEIEEQREKAIAEMMAAEKRRLRRLERIKTAGEDGETVSVQVTDKPEKEESAGAEVVEEEEEGEDDDLTVASVDTTPRRSGFNGPTAFASISLGMSRAQNVIGNVLSRAAQRAPRRPRLVRPSDLL</sequence>
<dbReference type="PANTHER" id="PTHR23084:SF227">
    <property type="entry name" value="PHOSPHATIDYLINOSITOL-4-PHOSPHATE 5-KINASE RELATED"/>
    <property type="match status" value="1"/>
</dbReference>
<dbReference type="SMART" id="SM00698">
    <property type="entry name" value="MORN"/>
    <property type="match status" value="2"/>
</dbReference>
<reference evidence="4" key="1">
    <citation type="submission" date="2021-01" db="EMBL/GenBank/DDBJ databases">
        <authorList>
            <person name="Corre E."/>
            <person name="Pelletier E."/>
            <person name="Niang G."/>
            <person name="Scheremetjew M."/>
            <person name="Finn R."/>
            <person name="Kale V."/>
            <person name="Holt S."/>
            <person name="Cochrane G."/>
            <person name="Meng A."/>
            <person name="Brown T."/>
            <person name="Cohen L."/>
        </authorList>
    </citation>
    <scope>NUCLEOTIDE SEQUENCE</scope>
    <source>
        <strain evidence="4">PLY429</strain>
    </source>
</reference>
<dbReference type="Pfam" id="PF02493">
    <property type="entry name" value="MORN"/>
    <property type="match status" value="3"/>
</dbReference>
<name>A0A7S1XBJ9_9CHLO</name>
<dbReference type="PANTHER" id="PTHR23084">
    <property type="entry name" value="PHOSPHATIDYLINOSITOL-4-PHOSPHATE 5-KINASE RELATED"/>
    <property type="match status" value="1"/>
</dbReference>